<dbReference type="Pfam" id="PF12728">
    <property type="entry name" value="HTH_17"/>
    <property type="match status" value="1"/>
</dbReference>
<dbReference type="InterPro" id="IPR009061">
    <property type="entry name" value="DNA-bd_dom_put_sf"/>
</dbReference>
<evidence type="ECO:0000259" key="1">
    <source>
        <dbReference type="Pfam" id="PF12728"/>
    </source>
</evidence>
<name>A0A4Q7Y3H2_9ACTN</name>
<evidence type="ECO:0000313" key="2">
    <source>
        <dbReference type="EMBL" id="RZU30631.1"/>
    </source>
</evidence>
<dbReference type="Proteomes" id="UP000292507">
    <property type="component" value="Unassembled WGS sequence"/>
</dbReference>
<dbReference type="OrthoDB" id="5524782at2"/>
<comment type="caution">
    <text evidence="2">The sequence shown here is derived from an EMBL/GenBank/DDBJ whole genome shotgun (WGS) entry which is preliminary data.</text>
</comment>
<evidence type="ECO:0000313" key="3">
    <source>
        <dbReference type="Proteomes" id="UP000292507"/>
    </source>
</evidence>
<dbReference type="SUPFAM" id="SSF46955">
    <property type="entry name" value="Putative DNA-binding domain"/>
    <property type="match status" value="1"/>
</dbReference>
<reference evidence="2 3" key="1">
    <citation type="submission" date="2019-02" db="EMBL/GenBank/DDBJ databases">
        <title>Sequencing the genomes of 1000 actinobacteria strains.</title>
        <authorList>
            <person name="Klenk H.-P."/>
        </authorList>
    </citation>
    <scope>NUCLEOTIDE SEQUENCE [LARGE SCALE GENOMIC DNA]</scope>
    <source>
        <strain evidence="2 3">DSM 44509</strain>
    </source>
</reference>
<gene>
    <name evidence="2" type="ORF">BKA19_0251</name>
</gene>
<sequence length="68" mass="7282">MPSTTKLSPSDQMWSDKEAAAYLGVSCVTVRRLRYRGVLPYRKVGAAVRIPRSAVLAYAAPQTNGGAA</sequence>
<dbReference type="InterPro" id="IPR041657">
    <property type="entry name" value="HTH_17"/>
</dbReference>
<dbReference type="NCBIfam" id="TIGR01764">
    <property type="entry name" value="excise"/>
    <property type="match status" value="1"/>
</dbReference>
<accession>A0A4Q7Y3H2</accession>
<dbReference type="InterPro" id="IPR010093">
    <property type="entry name" value="SinI_DNA-bd"/>
</dbReference>
<protein>
    <submittedName>
        <fullName evidence="2">Excisionase family DNA binding protein</fullName>
    </submittedName>
</protein>
<keyword evidence="3" id="KW-1185">Reference proteome</keyword>
<organism evidence="2 3">
    <name type="scientific">Blastococcus saxobsidens</name>
    <dbReference type="NCBI Taxonomy" id="138336"/>
    <lineage>
        <taxon>Bacteria</taxon>
        <taxon>Bacillati</taxon>
        <taxon>Actinomycetota</taxon>
        <taxon>Actinomycetes</taxon>
        <taxon>Geodermatophilales</taxon>
        <taxon>Geodermatophilaceae</taxon>
        <taxon>Blastococcus</taxon>
    </lineage>
</organism>
<dbReference type="AlphaFoldDB" id="A0A4Q7Y3H2"/>
<feature type="domain" description="Helix-turn-helix" evidence="1">
    <location>
        <begin position="17"/>
        <end position="60"/>
    </location>
</feature>
<dbReference type="GO" id="GO:0003677">
    <property type="term" value="F:DNA binding"/>
    <property type="evidence" value="ECO:0007669"/>
    <property type="project" value="InterPro"/>
</dbReference>
<proteinExistence type="predicted"/>
<dbReference type="EMBL" id="SHKV01000001">
    <property type="protein sequence ID" value="RZU30631.1"/>
    <property type="molecule type" value="Genomic_DNA"/>
</dbReference>
<dbReference type="RefSeq" id="WP_104530283.1">
    <property type="nucleotide sequence ID" value="NZ_POQT01000047.1"/>
</dbReference>